<dbReference type="PANTHER" id="PTHR39608:SF2">
    <property type="entry name" value="MARVEL DOMAIN-CONTAINING PROTEIN"/>
    <property type="match status" value="1"/>
</dbReference>
<dbReference type="AlphaFoldDB" id="Q7S1V0"/>
<dbReference type="STRING" id="367110.Q7S1V0"/>
<dbReference type="HOGENOM" id="CLU_099909_1_1_1"/>
<feature type="transmembrane region" description="Helical" evidence="6">
    <location>
        <begin position="71"/>
        <end position="94"/>
    </location>
</feature>
<feature type="transmembrane region" description="Helical" evidence="6">
    <location>
        <begin position="132"/>
        <end position="155"/>
    </location>
</feature>
<organism evidence="8 9">
    <name type="scientific">Neurospora crassa (strain ATCC 24698 / 74-OR23-1A / CBS 708.71 / DSM 1257 / FGSC 987)</name>
    <dbReference type="NCBI Taxonomy" id="367110"/>
    <lineage>
        <taxon>Eukaryota</taxon>
        <taxon>Fungi</taxon>
        <taxon>Dikarya</taxon>
        <taxon>Ascomycota</taxon>
        <taxon>Pezizomycotina</taxon>
        <taxon>Sordariomycetes</taxon>
        <taxon>Sordariomycetidae</taxon>
        <taxon>Sordariales</taxon>
        <taxon>Sordariaceae</taxon>
        <taxon>Neurospora</taxon>
    </lineage>
</organism>
<dbReference type="InterPro" id="IPR008253">
    <property type="entry name" value="Marvel"/>
</dbReference>
<dbReference type="PANTHER" id="PTHR39608">
    <property type="entry name" value="INTEGRAL MEMBRANE PROTEIN (AFU_ORTHOLOGUE AFUA_5G08640)"/>
    <property type="match status" value="1"/>
</dbReference>
<evidence type="ECO:0000256" key="3">
    <source>
        <dbReference type="ARBA" id="ARBA00022989"/>
    </source>
</evidence>
<sequence length="172" mass="19538">MAFGRGPRTPHTGTTGTTTTTTGTTRGDRPSIFNPILSLLNIFVWISSVIVLGIAAYEIHQFKKYYDAYPGARIVYILVIAVFTVAFFLLSFLLHPRPGYTLLFNLIFSYLWLVSVVFAAQSWSSRHVARKWHAMEAFTFIAFFGLFFNTLYAWWQQHRATVPTRTTTAAVV</sequence>
<protein>
    <recommendedName>
        <fullName evidence="7">MARVEL domain-containing protein</fullName>
    </recommendedName>
</protein>
<evidence type="ECO:0000256" key="4">
    <source>
        <dbReference type="ARBA" id="ARBA00023136"/>
    </source>
</evidence>
<feature type="compositionally biased region" description="Low complexity" evidence="5">
    <location>
        <begin position="1"/>
        <end position="25"/>
    </location>
</feature>
<feature type="domain" description="MARVEL" evidence="7">
    <location>
        <begin position="37"/>
        <end position="151"/>
    </location>
</feature>
<evidence type="ECO:0000256" key="1">
    <source>
        <dbReference type="ARBA" id="ARBA00004141"/>
    </source>
</evidence>
<dbReference type="RefSeq" id="XP_958553.1">
    <property type="nucleotide sequence ID" value="XM_953460.3"/>
</dbReference>
<accession>Q7S1V0</accession>
<dbReference type="Pfam" id="PF01284">
    <property type="entry name" value="MARVEL"/>
    <property type="match status" value="1"/>
</dbReference>
<evidence type="ECO:0000259" key="7">
    <source>
        <dbReference type="Pfam" id="PF01284"/>
    </source>
</evidence>
<feature type="transmembrane region" description="Helical" evidence="6">
    <location>
        <begin position="36"/>
        <end position="59"/>
    </location>
</feature>
<dbReference type="GeneID" id="3874700"/>
<dbReference type="OrthoDB" id="20872at2759"/>
<keyword evidence="4 6" id="KW-0472">Membrane</keyword>
<dbReference type="InParanoid" id="Q7S1V0"/>
<evidence type="ECO:0000256" key="5">
    <source>
        <dbReference type="SAM" id="MobiDB-lite"/>
    </source>
</evidence>
<keyword evidence="2 6" id="KW-0812">Transmembrane</keyword>
<feature type="region of interest" description="Disordered" evidence="5">
    <location>
        <begin position="1"/>
        <end position="27"/>
    </location>
</feature>
<keyword evidence="9" id="KW-1185">Reference proteome</keyword>
<evidence type="ECO:0000256" key="6">
    <source>
        <dbReference type="SAM" id="Phobius"/>
    </source>
</evidence>
<dbReference type="GO" id="GO:0016020">
    <property type="term" value="C:membrane"/>
    <property type="evidence" value="ECO:0007669"/>
    <property type="project" value="UniProtKB-SubCell"/>
</dbReference>
<evidence type="ECO:0000313" key="8">
    <source>
        <dbReference type="EMBL" id="EAA29317.1"/>
    </source>
</evidence>
<dbReference type="VEuPathDB" id="FungiDB:NCU09049"/>
<dbReference type="PaxDb" id="5141-EFNCRP00000008906"/>
<gene>
    <name evidence="8" type="ORF">NCU09049</name>
</gene>
<reference evidence="8 9" key="1">
    <citation type="journal article" date="2003" name="Nature">
        <title>The genome sequence of the filamentous fungus Neurospora crassa.</title>
        <authorList>
            <person name="Galagan J.E."/>
            <person name="Calvo S.E."/>
            <person name="Borkovich K.A."/>
            <person name="Selker E.U."/>
            <person name="Read N.D."/>
            <person name="Jaffe D."/>
            <person name="FitzHugh W."/>
            <person name="Ma L.J."/>
            <person name="Smirnov S."/>
            <person name="Purcell S."/>
            <person name="Rehman B."/>
            <person name="Elkins T."/>
            <person name="Engels R."/>
            <person name="Wang S."/>
            <person name="Nielsen C.B."/>
            <person name="Butler J."/>
            <person name="Endrizzi M."/>
            <person name="Qui D."/>
            <person name="Ianakiev P."/>
            <person name="Bell-Pedersen D."/>
            <person name="Nelson M.A."/>
            <person name="Werner-Washburne M."/>
            <person name="Selitrennikoff C.P."/>
            <person name="Kinsey J.A."/>
            <person name="Braun E.L."/>
            <person name="Zelter A."/>
            <person name="Schulte U."/>
            <person name="Kothe G.O."/>
            <person name="Jedd G."/>
            <person name="Mewes W."/>
            <person name="Staben C."/>
            <person name="Marcotte E."/>
            <person name="Greenberg D."/>
            <person name="Roy A."/>
            <person name="Foley K."/>
            <person name="Naylor J."/>
            <person name="Stange-Thomann N."/>
            <person name="Barrett R."/>
            <person name="Gnerre S."/>
            <person name="Kamal M."/>
            <person name="Kamvysselis M."/>
            <person name="Mauceli E."/>
            <person name="Bielke C."/>
            <person name="Rudd S."/>
            <person name="Frishman D."/>
            <person name="Krystofova S."/>
            <person name="Rasmussen C."/>
            <person name="Metzenberg R.L."/>
            <person name="Perkins D.D."/>
            <person name="Kroken S."/>
            <person name="Cogoni C."/>
            <person name="Macino G."/>
            <person name="Catcheside D."/>
            <person name="Li W."/>
            <person name="Pratt R.J."/>
            <person name="Osmani S.A."/>
            <person name="DeSouza C.P."/>
            <person name="Glass L."/>
            <person name="Orbach M.J."/>
            <person name="Berglund J.A."/>
            <person name="Voelker R."/>
            <person name="Yarden O."/>
            <person name="Plamann M."/>
            <person name="Seiler S."/>
            <person name="Dunlap J."/>
            <person name="Radford A."/>
            <person name="Aramayo R."/>
            <person name="Natvig D.O."/>
            <person name="Alex L.A."/>
            <person name="Mannhaupt G."/>
            <person name="Ebbole D.J."/>
            <person name="Freitag M."/>
            <person name="Paulsen I."/>
            <person name="Sachs M.S."/>
            <person name="Lander E.S."/>
            <person name="Nusbaum C."/>
            <person name="Birren B."/>
        </authorList>
    </citation>
    <scope>NUCLEOTIDE SEQUENCE [LARGE SCALE GENOMIC DNA]</scope>
    <source>
        <strain evidence="9">ATCC 24698 / 74-OR23-1A / CBS 708.71 / DSM 1257 / FGSC 987</strain>
    </source>
</reference>
<evidence type="ECO:0000256" key="2">
    <source>
        <dbReference type="ARBA" id="ARBA00022692"/>
    </source>
</evidence>
<dbReference type="KEGG" id="ncr:NCU09049"/>
<dbReference type="Proteomes" id="UP000001805">
    <property type="component" value="Chromosome 7, Linkage Group VII"/>
</dbReference>
<evidence type="ECO:0000313" key="9">
    <source>
        <dbReference type="Proteomes" id="UP000001805"/>
    </source>
</evidence>
<name>Q7S1V0_NEUCR</name>
<comment type="subcellular location">
    <subcellularLocation>
        <location evidence="1">Membrane</location>
        <topology evidence="1">Multi-pass membrane protein</topology>
    </subcellularLocation>
</comment>
<dbReference type="OMA" id="QFACAGI"/>
<keyword evidence="3 6" id="KW-1133">Transmembrane helix</keyword>
<proteinExistence type="predicted"/>
<feature type="transmembrane region" description="Helical" evidence="6">
    <location>
        <begin position="100"/>
        <end position="120"/>
    </location>
</feature>
<dbReference type="EMBL" id="CM002242">
    <property type="protein sequence ID" value="EAA29317.1"/>
    <property type="molecule type" value="Genomic_DNA"/>
</dbReference>